<sequence>MDPAPSSWIHQHSLVSRSRVLTPSLKLVAPTFFRTQSVAQPVAQSVTSTFFCTQSVAQAVAQFIAPTFFRTQLLIQLLAEPLVAQPVARTPSIPSITAVGLKDSPINLPRLPVIELDDASDHQRDSPDDAASFVSALEHSNGPLVPSSMAPPFLLYCRPILQTHGQLAIQPTAHST</sequence>
<accession>A0A5C2RZ22</accession>
<keyword evidence="2" id="KW-1185">Reference proteome</keyword>
<reference evidence="1" key="1">
    <citation type="journal article" date="2018" name="Genome Biol. Evol.">
        <title>Genomics and development of Lentinus tigrinus, a white-rot wood-decaying mushroom with dimorphic fruiting bodies.</title>
        <authorList>
            <person name="Wu B."/>
            <person name="Xu Z."/>
            <person name="Knudson A."/>
            <person name="Carlson A."/>
            <person name="Chen N."/>
            <person name="Kovaka S."/>
            <person name="LaButti K."/>
            <person name="Lipzen A."/>
            <person name="Pennachio C."/>
            <person name="Riley R."/>
            <person name="Schakwitz W."/>
            <person name="Umezawa K."/>
            <person name="Ohm R.A."/>
            <person name="Grigoriev I.V."/>
            <person name="Nagy L.G."/>
            <person name="Gibbons J."/>
            <person name="Hibbett D."/>
        </authorList>
    </citation>
    <scope>NUCLEOTIDE SEQUENCE [LARGE SCALE GENOMIC DNA]</scope>
    <source>
        <strain evidence="1">ALCF2SS1-6</strain>
    </source>
</reference>
<name>A0A5C2RZ22_9APHY</name>
<gene>
    <name evidence="1" type="ORF">L227DRAFT_614671</name>
</gene>
<evidence type="ECO:0000313" key="2">
    <source>
        <dbReference type="Proteomes" id="UP000313359"/>
    </source>
</evidence>
<organism evidence="1 2">
    <name type="scientific">Lentinus tigrinus ALCF2SS1-6</name>
    <dbReference type="NCBI Taxonomy" id="1328759"/>
    <lineage>
        <taxon>Eukaryota</taxon>
        <taxon>Fungi</taxon>
        <taxon>Dikarya</taxon>
        <taxon>Basidiomycota</taxon>
        <taxon>Agaricomycotina</taxon>
        <taxon>Agaricomycetes</taxon>
        <taxon>Polyporales</taxon>
        <taxon>Polyporaceae</taxon>
        <taxon>Lentinus</taxon>
    </lineage>
</organism>
<dbReference type="EMBL" id="ML122289">
    <property type="protein sequence ID" value="RPD56281.1"/>
    <property type="molecule type" value="Genomic_DNA"/>
</dbReference>
<dbReference type="STRING" id="1328759.A0A5C2RZ22"/>
<proteinExistence type="predicted"/>
<dbReference type="Proteomes" id="UP000313359">
    <property type="component" value="Unassembled WGS sequence"/>
</dbReference>
<dbReference type="AlphaFoldDB" id="A0A5C2RZ22"/>
<evidence type="ECO:0000313" key="1">
    <source>
        <dbReference type="EMBL" id="RPD56281.1"/>
    </source>
</evidence>
<protein>
    <submittedName>
        <fullName evidence="1">Uncharacterized protein</fullName>
    </submittedName>
</protein>